<dbReference type="HOGENOM" id="CLU_1361725_0_0_1"/>
<dbReference type="PANTHER" id="PTHR14625">
    <property type="entry name" value="MICROCEPHALIN"/>
    <property type="match status" value="1"/>
</dbReference>
<dbReference type="GO" id="GO:0005634">
    <property type="term" value="C:nucleus"/>
    <property type="evidence" value="ECO:0007669"/>
    <property type="project" value="EnsemblMetazoa"/>
</dbReference>
<protein>
    <submittedName>
        <fullName evidence="2">GM20402</fullName>
    </submittedName>
</protein>
<dbReference type="SUPFAM" id="SSF52113">
    <property type="entry name" value="BRCT domain"/>
    <property type="match status" value="2"/>
</dbReference>
<dbReference type="STRING" id="7238.B4HNU9"/>
<dbReference type="Gene3D" id="3.40.50.10190">
    <property type="entry name" value="BRCT domain"/>
    <property type="match status" value="2"/>
</dbReference>
<dbReference type="GO" id="GO:0007279">
    <property type="term" value="P:pole cell formation"/>
    <property type="evidence" value="ECO:0007669"/>
    <property type="project" value="EnsemblMetazoa"/>
</dbReference>
<dbReference type="Proteomes" id="UP000001292">
    <property type="component" value="Unassembled WGS sequence"/>
</dbReference>
<name>B4HNU9_DROSE</name>
<dbReference type="PROSITE" id="PS50172">
    <property type="entry name" value="BRCT"/>
    <property type="match status" value="1"/>
</dbReference>
<dbReference type="SMR" id="B4HNU9"/>
<dbReference type="Pfam" id="PF00533">
    <property type="entry name" value="BRCT"/>
    <property type="match status" value="1"/>
</dbReference>
<dbReference type="PANTHER" id="PTHR14625:SF3">
    <property type="entry name" value="MICROCEPHALIN"/>
    <property type="match status" value="1"/>
</dbReference>
<dbReference type="InterPro" id="IPR022047">
    <property type="entry name" value="Microcephalin-like"/>
</dbReference>
<dbReference type="InterPro" id="IPR001357">
    <property type="entry name" value="BRCT_dom"/>
</dbReference>
<organism evidence="3">
    <name type="scientific">Drosophila sechellia</name>
    <name type="common">Fruit fly</name>
    <dbReference type="NCBI Taxonomy" id="7238"/>
    <lineage>
        <taxon>Eukaryota</taxon>
        <taxon>Metazoa</taxon>
        <taxon>Ecdysozoa</taxon>
        <taxon>Arthropoda</taxon>
        <taxon>Hexapoda</taxon>
        <taxon>Insecta</taxon>
        <taxon>Pterygota</taxon>
        <taxon>Neoptera</taxon>
        <taxon>Endopterygota</taxon>
        <taxon>Diptera</taxon>
        <taxon>Brachycera</taxon>
        <taxon>Muscomorpha</taxon>
        <taxon>Ephydroidea</taxon>
        <taxon>Drosophilidae</taxon>
        <taxon>Drosophila</taxon>
        <taxon>Sophophora</taxon>
    </lineage>
</organism>
<evidence type="ECO:0000313" key="2">
    <source>
        <dbReference type="EMBL" id="EDW47464.1"/>
    </source>
</evidence>
<dbReference type="InterPro" id="IPR036420">
    <property type="entry name" value="BRCT_dom_sf"/>
</dbReference>
<sequence length="202" mass="24056">MRLDPTVTQRTTHLVSLEPRRTLNLLRGLMRGVWIVSYQWVLASIRAGKWIDEEPYELTRFSRAIEICRTERQAFGVHYHCELFRFMEPFYVSSLCRPVQFNNMKELLMLGGATLTENRFKAKYIIGDKRRAEDDRVYLDPYWVLDSITNMQIQRFGKYLMKSAIISASGIRYEDPRERDEEDNSQRRHLHDFVDPPFVLDK</sequence>
<dbReference type="CDD" id="cd17751">
    <property type="entry name" value="BRCT_microcephalin_rpt3"/>
    <property type="match status" value="1"/>
</dbReference>
<evidence type="ECO:0000259" key="1">
    <source>
        <dbReference type="PROSITE" id="PS50172"/>
    </source>
</evidence>
<dbReference type="CDD" id="cd17736">
    <property type="entry name" value="BRCT_microcephalin_rpt2"/>
    <property type="match status" value="1"/>
</dbReference>
<dbReference type="OMA" id="HITENPK"/>
<gene>
    <name evidence="2" type="primary">Dsec\GM20402</name>
    <name evidence="2" type="ORF">Dsec_GM20402</name>
</gene>
<evidence type="ECO:0000313" key="3">
    <source>
        <dbReference type="Proteomes" id="UP000001292"/>
    </source>
</evidence>
<reference evidence="2 3" key="1">
    <citation type="journal article" date="2007" name="Nature">
        <title>Evolution of genes and genomes on the Drosophila phylogeny.</title>
        <authorList>
            <consortium name="Drosophila 12 Genomes Consortium"/>
            <person name="Clark A.G."/>
            <person name="Eisen M.B."/>
            <person name="Smith D.R."/>
            <person name="Bergman C.M."/>
            <person name="Oliver B."/>
            <person name="Markow T.A."/>
            <person name="Kaufman T.C."/>
            <person name="Kellis M."/>
            <person name="Gelbart W."/>
            <person name="Iyer V.N."/>
            <person name="Pollard D.A."/>
            <person name="Sackton T.B."/>
            <person name="Larracuente A.M."/>
            <person name="Singh N.D."/>
            <person name="Abad J.P."/>
            <person name="Abt D.N."/>
            <person name="Adryan B."/>
            <person name="Aguade M."/>
            <person name="Akashi H."/>
            <person name="Anderson W.W."/>
            <person name="Aquadro C.F."/>
            <person name="Ardell D.H."/>
            <person name="Arguello R."/>
            <person name="Artieri C.G."/>
            <person name="Barbash D.A."/>
            <person name="Barker D."/>
            <person name="Barsanti P."/>
            <person name="Batterham P."/>
            <person name="Batzoglou S."/>
            <person name="Begun D."/>
            <person name="Bhutkar A."/>
            <person name="Blanco E."/>
            <person name="Bosak S.A."/>
            <person name="Bradley R.K."/>
            <person name="Brand A.D."/>
            <person name="Brent M.R."/>
            <person name="Brooks A.N."/>
            <person name="Brown R.H."/>
            <person name="Butlin R.K."/>
            <person name="Caggese C."/>
            <person name="Calvi B.R."/>
            <person name="Bernardo de Carvalho A."/>
            <person name="Caspi A."/>
            <person name="Castrezana S."/>
            <person name="Celniker S.E."/>
            <person name="Chang J.L."/>
            <person name="Chapple C."/>
            <person name="Chatterji S."/>
            <person name="Chinwalla A."/>
            <person name="Civetta A."/>
            <person name="Clifton S.W."/>
            <person name="Comeron J.M."/>
            <person name="Costello J.C."/>
            <person name="Coyne J.A."/>
            <person name="Daub J."/>
            <person name="David R.G."/>
            <person name="Delcher A.L."/>
            <person name="Delehaunty K."/>
            <person name="Do C.B."/>
            <person name="Ebling H."/>
            <person name="Edwards K."/>
            <person name="Eickbush T."/>
            <person name="Evans J.D."/>
            <person name="Filipski A."/>
            <person name="Findeiss S."/>
            <person name="Freyhult E."/>
            <person name="Fulton L."/>
            <person name="Fulton R."/>
            <person name="Garcia A.C."/>
            <person name="Gardiner A."/>
            <person name="Garfield D.A."/>
            <person name="Garvin B.E."/>
            <person name="Gibson G."/>
            <person name="Gilbert D."/>
            <person name="Gnerre S."/>
            <person name="Godfrey J."/>
            <person name="Good R."/>
            <person name="Gotea V."/>
            <person name="Gravely B."/>
            <person name="Greenberg A.J."/>
            <person name="Griffiths-Jones S."/>
            <person name="Gross S."/>
            <person name="Guigo R."/>
            <person name="Gustafson E.A."/>
            <person name="Haerty W."/>
            <person name="Hahn M.W."/>
            <person name="Halligan D.L."/>
            <person name="Halpern A.L."/>
            <person name="Halter G.M."/>
            <person name="Han M.V."/>
            <person name="Heger A."/>
            <person name="Hillier L."/>
            <person name="Hinrichs A.S."/>
            <person name="Holmes I."/>
            <person name="Hoskins R.A."/>
            <person name="Hubisz M.J."/>
            <person name="Hultmark D."/>
            <person name="Huntley M.A."/>
            <person name="Jaffe D.B."/>
            <person name="Jagadeeshan S."/>
            <person name="Jeck W.R."/>
            <person name="Johnson J."/>
            <person name="Jones C.D."/>
            <person name="Jordan W.C."/>
            <person name="Karpen G.H."/>
            <person name="Kataoka E."/>
            <person name="Keightley P.D."/>
            <person name="Kheradpour P."/>
            <person name="Kirkness E.F."/>
            <person name="Koerich L.B."/>
            <person name="Kristiansen K."/>
            <person name="Kudrna D."/>
            <person name="Kulathinal R.J."/>
            <person name="Kumar S."/>
            <person name="Kwok R."/>
            <person name="Lander E."/>
            <person name="Langley C.H."/>
            <person name="Lapoint R."/>
            <person name="Lazzaro B.P."/>
            <person name="Lee S.J."/>
            <person name="Levesque L."/>
            <person name="Li R."/>
            <person name="Lin C.F."/>
            <person name="Lin M.F."/>
            <person name="Lindblad-Toh K."/>
            <person name="Llopart A."/>
            <person name="Long M."/>
            <person name="Low L."/>
            <person name="Lozovsky E."/>
            <person name="Lu J."/>
            <person name="Luo M."/>
            <person name="Machado C.A."/>
            <person name="Makalowski W."/>
            <person name="Marzo M."/>
            <person name="Matsuda M."/>
            <person name="Matzkin L."/>
            <person name="McAllister B."/>
            <person name="McBride C.S."/>
            <person name="McKernan B."/>
            <person name="McKernan K."/>
            <person name="Mendez-Lago M."/>
            <person name="Minx P."/>
            <person name="Mollenhauer M.U."/>
            <person name="Montooth K."/>
            <person name="Mount S.M."/>
            <person name="Mu X."/>
            <person name="Myers E."/>
            <person name="Negre B."/>
            <person name="Newfeld S."/>
            <person name="Nielsen R."/>
            <person name="Noor M.A."/>
            <person name="O'Grady P."/>
            <person name="Pachter L."/>
            <person name="Papaceit M."/>
            <person name="Parisi M.J."/>
            <person name="Parisi M."/>
            <person name="Parts L."/>
            <person name="Pedersen J.S."/>
            <person name="Pesole G."/>
            <person name="Phillippy A.M."/>
            <person name="Ponting C.P."/>
            <person name="Pop M."/>
            <person name="Porcelli D."/>
            <person name="Powell J.R."/>
            <person name="Prohaska S."/>
            <person name="Pruitt K."/>
            <person name="Puig M."/>
            <person name="Quesneville H."/>
            <person name="Ram K.R."/>
            <person name="Rand D."/>
            <person name="Rasmussen M.D."/>
            <person name="Reed L.K."/>
            <person name="Reenan R."/>
            <person name="Reily A."/>
            <person name="Remington K.A."/>
            <person name="Rieger T.T."/>
            <person name="Ritchie M.G."/>
            <person name="Robin C."/>
            <person name="Rogers Y.H."/>
            <person name="Rohde C."/>
            <person name="Rozas J."/>
            <person name="Rubenfield M.J."/>
            <person name="Ruiz A."/>
            <person name="Russo S."/>
            <person name="Salzberg S.L."/>
            <person name="Sanchez-Gracia A."/>
            <person name="Saranga D.J."/>
            <person name="Sato H."/>
            <person name="Schaeffer S.W."/>
            <person name="Schatz M.C."/>
            <person name="Schlenke T."/>
            <person name="Schwartz R."/>
            <person name="Segarra C."/>
            <person name="Singh R.S."/>
            <person name="Sirot L."/>
            <person name="Sirota M."/>
            <person name="Sisneros N.B."/>
            <person name="Smith C.D."/>
            <person name="Smith T.F."/>
            <person name="Spieth J."/>
            <person name="Stage D.E."/>
            <person name="Stark A."/>
            <person name="Stephan W."/>
            <person name="Strausberg R.L."/>
            <person name="Strempel S."/>
            <person name="Sturgill D."/>
            <person name="Sutton G."/>
            <person name="Sutton G.G."/>
            <person name="Tao W."/>
            <person name="Teichmann S."/>
            <person name="Tobari Y.N."/>
            <person name="Tomimura Y."/>
            <person name="Tsolas J.M."/>
            <person name="Valente V.L."/>
            <person name="Venter E."/>
            <person name="Venter J.C."/>
            <person name="Vicario S."/>
            <person name="Vieira F.G."/>
            <person name="Vilella A.J."/>
            <person name="Villasante A."/>
            <person name="Walenz B."/>
            <person name="Wang J."/>
            <person name="Wasserman M."/>
            <person name="Watts T."/>
            <person name="Wilson D."/>
            <person name="Wilson R.K."/>
            <person name="Wing R.A."/>
            <person name="Wolfner M.F."/>
            <person name="Wong A."/>
            <person name="Wong G.K."/>
            <person name="Wu C.I."/>
            <person name="Wu G."/>
            <person name="Yamamoto D."/>
            <person name="Yang H.P."/>
            <person name="Yang S.P."/>
            <person name="Yorke J.A."/>
            <person name="Yoshida K."/>
            <person name="Zdobnov E."/>
            <person name="Zhang P."/>
            <person name="Zhang Y."/>
            <person name="Zimin A.V."/>
            <person name="Baldwin J."/>
            <person name="Abdouelleil A."/>
            <person name="Abdulkadir J."/>
            <person name="Abebe A."/>
            <person name="Abera B."/>
            <person name="Abreu J."/>
            <person name="Acer S.C."/>
            <person name="Aftuck L."/>
            <person name="Alexander A."/>
            <person name="An P."/>
            <person name="Anderson E."/>
            <person name="Anderson S."/>
            <person name="Arachi H."/>
            <person name="Azer M."/>
            <person name="Bachantsang P."/>
            <person name="Barry A."/>
            <person name="Bayul T."/>
            <person name="Berlin A."/>
            <person name="Bessette D."/>
            <person name="Bloom T."/>
            <person name="Blye J."/>
            <person name="Boguslavskiy L."/>
            <person name="Bonnet C."/>
            <person name="Boukhgalter B."/>
            <person name="Bourzgui I."/>
            <person name="Brown A."/>
            <person name="Cahill P."/>
            <person name="Channer S."/>
            <person name="Cheshatsang Y."/>
            <person name="Chuda L."/>
            <person name="Citroen M."/>
            <person name="Collymore A."/>
            <person name="Cooke P."/>
            <person name="Costello M."/>
            <person name="D'Aco K."/>
            <person name="Daza R."/>
            <person name="De Haan G."/>
            <person name="DeGray S."/>
            <person name="DeMaso C."/>
            <person name="Dhargay N."/>
            <person name="Dooley K."/>
            <person name="Dooley E."/>
            <person name="Doricent M."/>
            <person name="Dorje P."/>
            <person name="Dorjee K."/>
            <person name="Dupes A."/>
            <person name="Elong R."/>
            <person name="Falk J."/>
            <person name="Farina A."/>
            <person name="Faro S."/>
            <person name="Ferguson D."/>
            <person name="Fisher S."/>
            <person name="Foley C.D."/>
            <person name="Franke A."/>
            <person name="Friedrich D."/>
            <person name="Gadbois L."/>
            <person name="Gearin G."/>
            <person name="Gearin C.R."/>
            <person name="Giannoukos G."/>
            <person name="Goode T."/>
            <person name="Graham J."/>
            <person name="Grandbois E."/>
            <person name="Grewal S."/>
            <person name="Gyaltsen K."/>
            <person name="Hafez N."/>
            <person name="Hagos B."/>
            <person name="Hall J."/>
            <person name="Henson C."/>
            <person name="Hollinger A."/>
            <person name="Honan T."/>
            <person name="Huard M.D."/>
            <person name="Hughes L."/>
            <person name="Hurhula B."/>
            <person name="Husby M.E."/>
            <person name="Kamat A."/>
            <person name="Kanga B."/>
            <person name="Kashin S."/>
            <person name="Khazanovich D."/>
            <person name="Kisner P."/>
            <person name="Lance K."/>
            <person name="Lara M."/>
            <person name="Lee W."/>
            <person name="Lennon N."/>
            <person name="Letendre F."/>
            <person name="LeVine R."/>
            <person name="Lipovsky A."/>
            <person name="Liu X."/>
            <person name="Liu J."/>
            <person name="Liu S."/>
            <person name="Lokyitsang T."/>
            <person name="Lokyitsang Y."/>
            <person name="Lubonja R."/>
            <person name="Lui A."/>
            <person name="MacDonald P."/>
            <person name="Magnisalis V."/>
            <person name="Maru K."/>
            <person name="Matthews C."/>
            <person name="McCusker W."/>
            <person name="McDonough S."/>
            <person name="Mehta T."/>
            <person name="Meldrim J."/>
            <person name="Meneus L."/>
            <person name="Mihai O."/>
            <person name="Mihalev A."/>
            <person name="Mihova T."/>
            <person name="Mittelman R."/>
            <person name="Mlenga V."/>
            <person name="Montmayeur A."/>
            <person name="Mulrain L."/>
            <person name="Navidi A."/>
            <person name="Naylor J."/>
            <person name="Negash T."/>
            <person name="Nguyen T."/>
            <person name="Nguyen N."/>
            <person name="Nicol R."/>
            <person name="Norbu C."/>
            <person name="Norbu N."/>
            <person name="Novod N."/>
            <person name="O'Neill B."/>
            <person name="Osman S."/>
            <person name="Markiewicz E."/>
            <person name="Oyono O.L."/>
            <person name="Patti C."/>
            <person name="Phunkhang P."/>
            <person name="Pierre F."/>
            <person name="Priest M."/>
            <person name="Raghuraman S."/>
            <person name="Rege F."/>
            <person name="Reyes R."/>
            <person name="Rise C."/>
            <person name="Rogov P."/>
            <person name="Ross K."/>
            <person name="Ryan E."/>
            <person name="Settipalli S."/>
            <person name="Shea T."/>
            <person name="Sherpa N."/>
            <person name="Shi L."/>
            <person name="Shih D."/>
            <person name="Sparrow T."/>
            <person name="Spaulding J."/>
            <person name="Stalker J."/>
            <person name="Stange-Thomann N."/>
            <person name="Stavropoulos S."/>
            <person name="Stone C."/>
            <person name="Strader C."/>
            <person name="Tesfaye S."/>
            <person name="Thomson T."/>
            <person name="Thoulutsang Y."/>
            <person name="Thoulutsang D."/>
            <person name="Topham K."/>
            <person name="Topping I."/>
            <person name="Tsamla T."/>
            <person name="Vassiliev H."/>
            <person name="Vo A."/>
            <person name="Wangchuk T."/>
            <person name="Wangdi T."/>
            <person name="Weiand M."/>
            <person name="Wilkinson J."/>
            <person name="Wilson A."/>
            <person name="Yadav S."/>
            <person name="Young G."/>
            <person name="Yu Q."/>
            <person name="Zembek L."/>
            <person name="Zhong D."/>
            <person name="Zimmer A."/>
            <person name="Zwirko Z."/>
            <person name="Jaffe D.B."/>
            <person name="Alvarez P."/>
            <person name="Brockman W."/>
            <person name="Butler J."/>
            <person name="Chin C."/>
            <person name="Gnerre S."/>
            <person name="Grabherr M."/>
            <person name="Kleber M."/>
            <person name="Mauceli E."/>
            <person name="MacCallum I."/>
        </authorList>
    </citation>
    <scope>NUCLEOTIDE SEQUENCE [LARGE SCALE GENOMIC DNA]</scope>
    <source>
        <strain evidence="3">Rob3c / Tucson 14021-0248.25</strain>
    </source>
</reference>
<dbReference type="EMBL" id="CH480816">
    <property type="protein sequence ID" value="EDW47464.1"/>
    <property type="molecule type" value="Genomic_DNA"/>
</dbReference>
<dbReference type="AlphaFoldDB" id="B4HNU9"/>
<dbReference type="GO" id="GO:0045448">
    <property type="term" value="P:mitotic cell cycle, embryonic"/>
    <property type="evidence" value="ECO:0007669"/>
    <property type="project" value="EnsemblMetazoa"/>
</dbReference>
<proteinExistence type="predicted"/>
<dbReference type="FunFam" id="3.40.50.10190:FF:000145">
    <property type="entry name" value="Microcephalin, isoform D"/>
    <property type="match status" value="1"/>
</dbReference>
<accession>B4HNU9</accession>
<dbReference type="PhylomeDB" id="B4HNU9"/>
<feature type="domain" description="BRCT" evidence="1">
    <location>
        <begin position="1"/>
        <end position="58"/>
    </location>
</feature>
<keyword evidence="3" id="KW-1185">Reference proteome</keyword>
<dbReference type="GO" id="GO:0016319">
    <property type="term" value="P:mushroom body development"/>
    <property type="evidence" value="ECO:0007669"/>
    <property type="project" value="EnsemblMetazoa"/>
</dbReference>